<dbReference type="EMBL" id="JBEWLZ010000002">
    <property type="protein sequence ID" value="MET1489138.1"/>
    <property type="molecule type" value="Genomic_DNA"/>
</dbReference>
<keyword evidence="2" id="KW-1185">Reference proteome</keyword>
<comment type="caution">
    <text evidence="1">The sequence shown here is derived from an EMBL/GenBank/DDBJ whole genome shotgun (WGS) entry which is preliminary data.</text>
</comment>
<evidence type="ECO:0000313" key="2">
    <source>
        <dbReference type="Proteomes" id="UP001548590"/>
    </source>
</evidence>
<accession>A0ABV2CMN3</accession>
<sequence length="240" mass="27115">MSSEVAGKSAIGDRLRLLISSQTPEKRRFPLLRELTGVTESTWRTWWSRGGVPSGALVEGAAKTWPEYAFWISTGVEDQQFGHFAPKGCGFPTATRASEEVVKTYFETLLKANQELETYVDMFWEDGFDLPVEARDLTKRNIGSFVDEASEKERAQRLLANLLLCRKLRHVEIMLDVLLPILSLKSRGVVLDDLTEKLRAINLDAKKLELPISLLAVREKLESARQDYLGSVDLMKSIEQ</sequence>
<dbReference type="RefSeq" id="WP_345924268.1">
    <property type="nucleotide sequence ID" value="NZ_JBDIVF010000001.1"/>
</dbReference>
<evidence type="ECO:0000313" key="1">
    <source>
        <dbReference type="EMBL" id="MET1489138.1"/>
    </source>
</evidence>
<protein>
    <submittedName>
        <fullName evidence="1">Uncharacterized protein</fullName>
    </submittedName>
</protein>
<dbReference type="Proteomes" id="UP001548590">
    <property type="component" value="Unassembled WGS sequence"/>
</dbReference>
<gene>
    <name evidence="1" type="ORF">ABVT11_04825</name>
</gene>
<name>A0ABV2CMN3_9RHOO</name>
<proteinExistence type="predicted"/>
<reference evidence="1 2" key="1">
    <citation type="submission" date="2024-07" db="EMBL/GenBank/DDBJ databases">
        <title>Uliginosibacterium paludis KCTC:42655.</title>
        <authorList>
            <person name="Kim M.K."/>
        </authorList>
    </citation>
    <scope>NUCLEOTIDE SEQUENCE [LARGE SCALE GENOMIC DNA]</scope>
    <source>
        <strain evidence="1 2">KCTC 42655</strain>
    </source>
</reference>
<organism evidence="1 2">
    <name type="scientific">Uliginosibacterium paludis</name>
    <dbReference type="NCBI Taxonomy" id="1615952"/>
    <lineage>
        <taxon>Bacteria</taxon>
        <taxon>Pseudomonadati</taxon>
        <taxon>Pseudomonadota</taxon>
        <taxon>Betaproteobacteria</taxon>
        <taxon>Rhodocyclales</taxon>
        <taxon>Zoogloeaceae</taxon>
        <taxon>Uliginosibacterium</taxon>
    </lineage>
</organism>